<evidence type="ECO:0000313" key="16">
    <source>
        <dbReference type="Proteomes" id="UP001235840"/>
    </source>
</evidence>
<keyword evidence="5" id="KW-0597">Phosphoprotein</keyword>
<dbReference type="PANTHER" id="PTHR43547:SF2">
    <property type="entry name" value="HYBRID SIGNAL TRANSDUCTION HISTIDINE KINASE C"/>
    <property type="match status" value="1"/>
</dbReference>
<sequence>MSVSRKLFFTTATIIITLGLLFILTVQFALRDNLYFMMEAARSEEVQSLNNQLTDFYTSNGESWDGLQSFVDSHIALPSDAGLVVRSRDMHILAQSGSVDSRTIIDDGLRNVIRKGQTYVAVLYLYDHEIAEMSVWRKSSFFATLFFLVFAVIVLVALSLLLAYWVSKRLTAPLKALLQAIEQLKKGEFGVRTPVTSKDEYGKVAEAFNDMSQELLHAETVRRNLVADVAHELRTPLTIMRGKLELIQQNKQPIQPVALLPIQDELLRLSTLVEELHQLSLAEAKRLRIDKKPIHVNMWLAQVLENVKDEAALKQIQLVLKENDDQLWANLDANRMTQVLMNLLSNALRHTPEKGTIFIELAAFKKEDSFSNMNITVRDTGTGIAAEHLPHLFDRFYRADDDRSRESGGTGLGLAITKQLVEAHGGQIHVQSSPGIGTTFTINIPLDK</sequence>
<keyword evidence="12" id="KW-1133">Transmembrane helix</keyword>
<comment type="caution">
    <text evidence="15">The sequence shown here is derived from an EMBL/GenBank/DDBJ whole genome shotgun (WGS) entry which is preliminary data.</text>
</comment>
<keyword evidence="7" id="KW-0547">Nucleotide-binding</keyword>
<evidence type="ECO:0000256" key="8">
    <source>
        <dbReference type="ARBA" id="ARBA00022777"/>
    </source>
</evidence>
<organism evidence="15 16">
    <name type="scientific">Caldalkalibacillus horti</name>
    <dbReference type="NCBI Taxonomy" id="77523"/>
    <lineage>
        <taxon>Bacteria</taxon>
        <taxon>Bacillati</taxon>
        <taxon>Bacillota</taxon>
        <taxon>Bacilli</taxon>
        <taxon>Bacillales</taxon>
        <taxon>Bacillaceae</taxon>
        <taxon>Caldalkalibacillus</taxon>
    </lineage>
</organism>
<dbReference type="PANTHER" id="PTHR43547">
    <property type="entry name" value="TWO-COMPONENT HISTIDINE KINASE"/>
    <property type="match status" value="1"/>
</dbReference>
<gene>
    <name evidence="15" type="ORF">J2S11_002430</name>
</gene>
<dbReference type="RefSeq" id="WP_307394805.1">
    <property type="nucleotide sequence ID" value="NZ_BAAADK010000045.1"/>
</dbReference>
<evidence type="ECO:0000256" key="10">
    <source>
        <dbReference type="ARBA" id="ARBA00023012"/>
    </source>
</evidence>
<evidence type="ECO:0000256" key="5">
    <source>
        <dbReference type="ARBA" id="ARBA00022553"/>
    </source>
</evidence>
<keyword evidence="6 15" id="KW-0808">Transferase</keyword>
<dbReference type="PRINTS" id="PR00344">
    <property type="entry name" value="BCTRLSENSOR"/>
</dbReference>
<dbReference type="Gene3D" id="1.10.287.130">
    <property type="match status" value="1"/>
</dbReference>
<dbReference type="SUPFAM" id="SSF55874">
    <property type="entry name" value="ATPase domain of HSP90 chaperone/DNA topoisomerase II/histidine kinase"/>
    <property type="match status" value="1"/>
</dbReference>
<dbReference type="InterPro" id="IPR036890">
    <property type="entry name" value="HATPase_C_sf"/>
</dbReference>
<dbReference type="InterPro" id="IPR003660">
    <property type="entry name" value="HAMP_dom"/>
</dbReference>
<evidence type="ECO:0000256" key="7">
    <source>
        <dbReference type="ARBA" id="ARBA00022741"/>
    </source>
</evidence>
<accession>A0ABT9VZX2</accession>
<dbReference type="InterPro" id="IPR003594">
    <property type="entry name" value="HATPase_dom"/>
</dbReference>
<keyword evidence="11 12" id="KW-0472">Membrane</keyword>
<dbReference type="EMBL" id="JAUSTY010000009">
    <property type="protein sequence ID" value="MDQ0166526.1"/>
    <property type="molecule type" value="Genomic_DNA"/>
</dbReference>
<dbReference type="Pfam" id="PF00512">
    <property type="entry name" value="HisKA"/>
    <property type="match status" value="1"/>
</dbReference>
<evidence type="ECO:0000256" key="1">
    <source>
        <dbReference type="ARBA" id="ARBA00000085"/>
    </source>
</evidence>
<keyword evidence="16" id="KW-1185">Reference proteome</keyword>
<dbReference type="SMART" id="SM00388">
    <property type="entry name" value="HisKA"/>
    <property type="match status" value="1"/>
</dbReference>
<dbReference type="EC" id="2.7.13.3" evidence="3"/>
<feature type="transmembrane region" description="Helical" evidence="12">
    <location>
        <begin position="141"/>
        <end position="166"/>
    </location>
</feature>
<keyword evidence="8 15" id="KW-0418">Kinase</keyword>
<keyword evidence="9" id="KW-0067">ATP-binding</keyword>
<dbReference type="GO" id="GO:0004673">
    <property type="term" value="F:protein histidine kinase activity"/>
    <property type="evidence" value="ECO:0007669"/>
    <property type="project" value="UniProtKB-EC"/>
</dbReference>
<dbReference type="SMART" id="SM00304">
    <property type="entry name" value="HAMP"/>
    <property type="match status" value="1"/>
</dbReference>
<dbReference type="SUPFAM" id="SSF47384">
    <property type="entry name" value="Homodimeric domain of signal transducing histidine kinase"/>
    <property type="match status" value="1"/>
</dbReference>
<dbReference type="InterPro" id="IPR005467">
    <property type="entry name" value="His_kinase_dom"/>
</dbReference>
<evidence type="ECO:0000259" key="14">
    <source>
        <dbReference type="PROSITE" id="PS50885"/>
    </source>
</evidence>
<dbReference type="Proteomes" id="UP001235840">
    <property type="component" value="Unassembled WGS sequence"/>
</dbReference>
<evidence type="ECO:0000256" key="6">
    <source>
        <dbReference type="ARBA" id="ARBA00022679"/>
    </source>
</evidence>
<evidence type="ECO:0000256" key="3">
    <source>
        <dbReference type="ARBA" id="ARBA00012438"/>
    </source>
</evidence>
<dbReference type="Gene3D" id="6.10.340.10">
    <property type="match status" value="1"/>
</dbReference>
<dbReference type="PROSITE" id="PS50109">
    <property type="entry name" value="HIS_KIN"/>
    <property type="match status" value="1"/>
</dbReference>
<keyword evidence="12" id="KW-0812">Transmembrane</keyword>
<name>A0ABT9VZX2_9BACI</name>
<feature type="transmembrane region" description="Helical" evidence="12">
    <location>
        <begin position="7"/>
        <end position="30"/>
    </location>
</feature>
<evidence type="ECO:0000256" key="2">
    <source>
        <dbReference type="ARBA" id="ARBA00004651"/>
    </source>
</evidence>
<dbReference type="InterPro" id="IPR036097">
    <property type="entry name" value="HisK_dim/P_sf"/>
</dbReference>
<evidence type="ECO:0000256" key="12">
    <source>
        <dbReference type="SAM" id="Phobius"/>
    </source>
</evidence>
<protein>
    <recommendedName>
        <fullName evidence="3">histidine kinase</fullName>
        <ecNumber evidence="3">2.7.13.3</ecNumber>
    </recommendedName>
</protein>
<evidence type="ECO:0000256" key="11">
    <source>
        <dbReference type="ARBA" id="ARBA00023136"/>
    </source>
</evidence>
<dbReference type="SMART" id="SM00387">
    <property type="entry name" value="HATPase_c"/>
    <property type="match status" value="1"/>
</dbReference>
<proteinExistence type="predicted"/>
<comment type="subcellular location">
    <subcellularLocation>
        <location evidence="2">Cell membrane</location>
        <topology evidence="2">Multi-pass membrane protein</topology>
    </subcellularLocation>
</comment>
<evidence type="ECO:0000313" key="15">
    <source>
        <dbReference type="EMBL" id="MDQ0166526.1"/>
    </source>
</evidence>
<evidence type="ECO:0000256" key="4">
    <source>
        <dbReference type="ARBA" id="ARBA00022475"/>
    </source>
</evidence>
<comment type="catalytic activity">
    <reaction evidence="1">
        <text>ATP + protein L-histidine = ADP + protein N-phospho-L-histidine.</text>
        <dbReference type="EC" id="2.7.13.3"/>
    </reaction>
</comment>
<dbReference type="CDD" id="cd00082">
    <property type="entry name" value="HisKA"/>
    <property type="match status" value="1"/>
</dbReference>
<dbReference type="InterPro" id="IPR004358">
    <property type="entry name" value="Sig_transdc_His_kin-like_C"/>
</dbReference>
<feature type="domain" description="HAMP" evidence="14">
    <location>
        <begin position="168"/>
        <end position="220"/>
    </location>
</feature>
<dbReference type="Pfam" id="PF02518">
    <property type="entry name" value="HATPase_c"/>
    <property type="match status" value="1"/>
</dbReference>
<dbReference type="CDD" id="cd06225">
    <property type="entry name" value="HAMP"/>
    <property type="match status" value="1"/>
</dbReference>
<dbReference type="PROSITE" id="PS50885">
    <property type="entry name" value="HAMP"/>
    <property type="match status" value="1"/>
</dbReference>
<dbReference type="SUPFAM" id="SSF158472">
    <property type="entry name" value="HAMP domain-like"/>
    <property type="match status" value="1"/>
</dbReference>
<dbReference type="CDD" id="cd16922">
    <property type="entry name" value="HATPase_EvgS-ArcB-TorS-like"/>
    <property type="match status" value="1"/>
</dbReference>
<keyword evidence="4" id="KW-1003">Cell membrane</keyword>
<keyword evidence="10" id="KW-0902">Two-component regulatory system</keyword>
<feature type="domain" description="Histidine kinase" evidence="13">
    <location>
        <begin position="228"/>
        <end position="448"/>
    </location>
</feature>
<dbReference type="Pfam" id="PF00672">
    <property type="entry name" value="HAMP"/>
    <property type="match status" value="1"/>
</dbReference>
<dbReference type="InterPro" id="IPR003661">
    <property type="entry name" value="HisK_dim/P_dom"/>
</dbReference>
<evidence type="ECO:0000256" key="9">
    <source>
        <dbReference type="ARBA" id="ARBA00022840"/>
    </source>
</evidence>
<evidence type="ECO:0000259" key="13">
    <source>
        <dbReference type="PROSITE" id="PS50109"/>
    </source>
</evidence>
<dbReference type="Gene3D" id="3.30.565.10">
    <property type="entry name" value="Histidine kinase-like ATPase, C-terminal domain"/>
    <property type="match status" value="1"/>
</dbReference>
<reference evidence="15 16" key="1">
    <citation type="submission" date="2023-07" db="EMBL/GenBank/DDBJ databases">
        <title>Genomic Encyclopedia of Type Strains, Phase IV (KMG-IV): sequencing the most valuable type-strain genomes for metagenomic binning, comparative biology and taxonomic classification.</title>
        <authorList>
            <person name="Goeker M."/>
        </authorList>
    </citation>
    <scope>NUCLEOTIDE SEQUENCE [LARGE SCALE GENOMIC DNA]</scope>
    <source>
        <strain evidence="15 16">DSM 12751</strain>
    </source>
</reference>